<accession>A0A455WAC1</accession>
<dbReference type="Gene3D" id="1.10.1740.10">
    <property type="match status" value="1"/>
</dbReference>
<dbReference type="EMBL" id="AP019537">
    <property type="protein sequence ID" value="BBJ03233.1"/>
    <property type="molecule type" value="Genomic_DNA"/>
</dbReference>
<dbReference type="PANTHER" id="PTHR43133">
    <property type="entry name" value="RNA POLYMERASE ECF-TYPE SIGMA FACTO"/>
    <property type="match status" value="1"/>
</dbReference>
<dbReference type="InterPro" id="IPR039425">
    <property type="entry name" value="RNA_pol_sigma-70-like"/>
</dbReference>
<dbReference type="InterPro" id="IPR013325">
    <property type="entry name" value="RNA_pol_sigma_r2"/>
</dbReference>
<sequence>MDRLYGTALRLTRNPDEAEDVVAESVSNAWCRLEQLDDPNHLEGWLFRILHNTFIDHWRRKQCRQEKEVSLDEPETSDTASFSLFAHLHQPFLLWIGQPEADFINQLLEQDLAQAIDALADPYRIVLVLVEIQGHSYDEVAHILGVPSGTVRSRLNRARGLLQKSLWRQGQEAGLTGHTKNKSGRVSP</sequence>
<reference evidence="7" key="1">
    <citation type="submission" date="2019-03" db="EMBL/GenBank/DDBJ databases">
        <title>Whole genome analysis of nitrate-reducing bacteria Marinobacter hydrocarbonoclasticus YB03.</title>
        <authorList>
            <person name="Azam A.H."/>
            <person name="Yuk S.R."/>
            <person name="Kamarisima K."/>
            <person name="Miyanaga K."/>
            <person name="Tanji Y."/>
        </authorList>
    </citation>
    <scope>NUCLEOTIDE SEQUENCE</scope>
    <source>
        <strain evidence="7">YB03</strain>
    </source>
</reference>
<dbReference type="InterPro" id="IPR036388">
    <property type="entry name" value="WH-like_DNA-bd_sf"/>
</dbReference>
<name>A0A455WAC1_MARNT</name>
<dbReference type="InterPro" id="IPR007627">
    <property type="entry name" value="RNA_pol_sigma70_r2"/>
</dbReference>
<dbReference type="Pfam" id="PF04542">
    <property type="entry name" value="Sigma70_r2"/>
    <property type="match status" value="1"/>
</dbReference>
<dbReference type="InterPro" id="IPR013324">
    <property type="entry name" value="RNA_pol_sigma_r3/r4-like"/>
</dbReference>
<keyword evidence="3" id="KW-0731">Sigma factor</keyword>
<dbReference type="GO" id="GO:0016987">
    <property type="term" value="F:sigma factor activity"/>
    <property type="evidence" value="ECO:0007669"/>
    <property type="project" value="UniProtKB-KW"/>
</dbReference>
<proteinExistence type="inferred from homology"/>
<dbReference type="PANTHER" id="PTHR43133:SF59">
    <property type="entry name" value="ECF RNA POLYMERASE SIGMA FACTOR SIGR"/>
    <property type="match status" value="1"/>
</dbReference>
<evidence type="ECO:0000256" key="1">
    <source>
        <dbReference type="ARBA" id="ARBA00010641"/>
    </source>
</evidence>
<evidence type="ECO:0000259" key="5">
    <source>
        <dbReference type="Pfam" id="PF04542"/>
    </source>
</evidence>
<dbReference type="GO" id="GO:0003677">
    <property type="term" value="F:DNA binding"/>
    <property type="evidence" value="ECO:0007669"/>
    <property type="project" value="InterPro"/>
</dbReference>
<dbReference type="InterPro" id="IPR014284">
    <property type="entry name" value="RNA_pol_sigma-70_dom"/>
</dbReference>
<evidence type="ECO:0000259" key="6">
    <source>
        <dbReference type="Pfam" id="PF08281"/>
    </source>
</evidence>
<feature type="domain" description="RNA polymerase sigma factor 70 region 4 type 2" evidence="6">
    <location>
        <begin position="110"/>
        <end position="159"/>
    </location>
</feature>
<protein>
    <submittedName>
        <fullName evidence="7">RNA polymerase sigma factor</fullName>
    </submittedName>
</protein>
<dbReference type="InterPro" id="IPR013249">
    <property type="entry name" value="RNA_pol_sigma70_r4_t2"/>
</dbReference>
<dbReference type="AlphaFoldDB" id="A0A455WAC1"/>
<dbReference type="SUPFAM" id="SSF88946">
    <property type="entry name" value="Sigma2 domain of RNA polymerase sigma factors"/>
    <property type="match status" value="1"/>
</dbReference>
<dbReference type="GO" id="GO:0006352">
    <property type="term" value="P:DNA-templated transcription initiation"/>
    <property type="evidence" value="ECO:0007669"/>
    <property type="project" value="InterPro"/>
</dbReference>
<keyword evidence="2" id="KW-0805">Transcription regulation</keyword>
<evidence type="ECO:0000256" key="3">
    <source>
        <dbReference type="ARBA" id="ARBA00023082"/>
    </source>
</evidence>
<dbReference type="SUPFAM" id="SSF88659">
    <property type="entry name" value="Sigma3 and sigma4 domains of RNA polymerase sigma factors"/>
    <property type="match status" value="1"/>
</dbReference>
<evidence type="ECO:0000313" key="7">
    <source>
        <dbReference type="EMBL" id="BBJ03233.1"/>
    </source>
</evidence>
<dbReference type="Pfam" id="PF08281">
    <property type="entry name" value="Sigma70_r4_2"/>
    <property type="match status" value="1"/>
</dbReference>
<comment type="similarity">
    <text evidence="1">Belongs to the sigma-70 factor family. ECF subfamily.</text>
</comment>
<gene>
    <name evidence="7" type="primary">rpoE_3</name>
    <name evidence="7" type="ORF">YBY_10810</name>
</gene>
<evidence type="ECO:0000256" key="2">
    <source>
        <dbReference type="ARBA" id="ARBA00023015"/>
    </source>
</evidence>
<dbReference type="NCBIfam" id="TIGR02937">
    <property type="entry name" value="sigma70-ECF"/>
    <property type="match status" value="1"/>
</dbReference>
<feature type="domain" description="RNA polymerase sigma-70 region 2" evidence="5">
    <location>
        <begin position="2"/>
        <end position="62"/>
    </location>
</feature>
<organism evidence="7">
    <name type="scientific">Marinobacter nauticus</name>
    <name type="common">Marinobacter hydrocarbonoclasticus</name>
    <name type="synonym">Marinobacter aquaeolei</name>
    <dbReference type="NCBI Taxonomy" id="2743"/>
    <lineage>
        <taxon>Bacteria</taxon>
        <taxon>Pseudomonadati</taxon>
        <taxon>Pseudomonadota</taxon>
        <taxon>Gammaproteobacteria</taxon>
        <taxon>Pseudomonadales</taxon>
        <taxon>Marinobacteraceae</taxon>
        <taxon>Marinobacter</taxon>
    </lineage>
</organism>
<evidence type="ECO:0000256" key="4">
    <source>
        <dbReference type="ARBA" id="ARBA00023163"/>
    </source>
</evidence>
<dbReference type="CDD" id="cd06171">
    <property type="entry name" value="Sigma70_r4"/>
    <property type="match status" value="1"/>
</dbReference>
<dbReference type="Gene3D" id="1.10.10.10">
    <property type="entry name" value="Winged helix-like DNA-binding domain superfamily/Winged helix DNA-binding domain"/>
    <property type="match status" value="1"/>
</dbReference>
<keyword evidence="4" id="KW-0804">Transcription</keyword>